<feature type="region of interest" description="Disordered" evidence="1">
    <location>
        <begin position="1314"/>
        <end position="1343"/>
    </location>
</feature>
<feature type="compositionally biased region" description="Low complexity" evidence="1">
    <location>
        <begin position="463"/>
        <end position="481"/>
    </location>
</feature>
<dbReference type="Proteomes" id="UP001265746">
    <property type="component" value="Unassembled WGS sequence"/>
</dbReference>
<feature type="region of interest" description="Disordered" evidence="1">
    <location>
        <begin position="992"/>
        <end position="1157"/>
    </location>
</feature>
<feature type="region of interest" description="Disordered" evidence="1">
    <location>
        <begin position="734"/>
        <end position="855"/>
    </location>
</feature>
<feature type="compositionally biased region" description="Polar residues" evidence="1">
    <location>
        <begin position="762"/>
        <end position="772"/>
    </location>
</feature>
<dbReference type="EMBL" id="JAUJFL010000004">
    <property type="protein sequence ID" value="KAK2605286.1"/>
    <property type="molecule type" value="Genomic_DNA"/>
</dbReference>
<keyword evidence="3" id="KW-1185">Reference proteome</keyword>
<feature type="region of interest" description="Disordered" evidence="1">
    <location>
        <begin position="1204"/>
        <end position="1270"/>
    </location>
</feature>
<accession>A0AAD9W293</accession>
<feature type="compositionally biased region" description="Low complexity" evidence="1">
    <location>
        <begin position="1249"/>
        <end position="1259"/>
    </location>
</feature>
<feature type="compositionally biased region" description="Pro residues" evidence="1">
    <location>
        <begin position="1027"/>
        <end position="1037"/>
    </location>
</feature>
<feature type="region of interest" description="Disordered" evidence="1">
    <location>
        <begin position="666"/>
        <end position="694"/>
    </location>
</feature>
<name>A0AAD9W293_PHOAM</name>
<gene>
    <name evidence="2" type="ORF">N8I77_008135</name>
</gene>
<evidence type="ECO:0000256" key="1">
    <source>
        <dbReference type="SAM" id="MobiDB-lite"/>
    </source>
</evidence>
<sequence>MAAPMQQMPGQLMPQQQNRFGVGGGQGMDFGQYAFQFIQNTPYVGPGWQTSVAITERVGKAQDLITNAVLATPNQPWQRLAHLCVQFESNALRESPDKATYEHKMRQKSAEMHARRQGQVPQLQESMNAQAAQRQQQMIMMNQQRQQQAALMQAQMAGRGGGPNQAGFQHLQNPMQVSQLPQQAPQMGLNLSNGMTQQMNPGQQGFPMPQGPQRGPEQQQLSDADKQKIQALAQTLMQQASEAQKQQMMQSVASRLPPQRLAQMRAEGQNPLAMLFQQEATKRFMLARRHQMQKQGMPPNTPGMQMQPGQQRAMNPNMMNSMGQSGGQLGQFGNMESIMNEQKQGLLAEQAGQLVVPASSGPGRNATPQPLSNMQPQNMFSQGPNQTPRPQMPTGFDLQQQQQQQLKQQLAASQAHAQAQIRAQAAAKGLQGQPGGLSGPMPASQSPAMDNLNAPVRQPPVAMGQMGSNQGQPGNPQFNQGLDPRFNQQGGPGPMAGNPNMPQDPAIRAMLAQLDPEQRQKFRQLPPDKLAELFSKWKRSGMLRPGQAQPGLPMNPANAANPMGNPMHQPPQGGMGPQMQQPNFPNQMNRMRGGNPLQHPQAQMIMDNMDLPPNVTQNIPGIPPDAKKWGQFKAWVSQTNAPIPDQQKAILRQLQVNQFRRMVASHGQGGMPQQPGAPAPNAMTNLPPNTPIPEVTPQEIQQFRMSQQNFREAPEEQIRAFIQRLKIQRMQRAAAMGLGGQPPSGQPATTAGTQPGVPPTASGPQQGMQPGQTIPAPVSAPEPSQTPVAPGPKANRPPQPNMAAPPNPSPAAPTKNLKRPGDDLEATTQPNANNQRPASQPTQLPPGGPIPNLTPEQLAKMTPEQRQKYELMRQQQMQEMLHFKSILQEETKAYEAQRFPDVPMTAETRAQMTAFIQKISQEFTKLSRVINHWFRLSRDEARLRAFVRTRLRVLSQFQNNNTEQPLKENLTMTRQEMLQSKHLLDSMMKDLASTQKGARPPQQGGPATTQQPPQPQQSQQPQQPQRPEQPAPAPAPTPLNEANLAKQTQALNKAHQRSNSKSGQPPAAPTSAQPPFPFGATSPDGAPRWVAPTPLTQEKLQLPNAGARKRVKTAANAQASSPAVSSQNASPQTKVTSPELKRKEPKPAPKPAFMCTEPGCELADTGFPTEEARKQHHQEVHVLPYEDPQQFMQQSFATAFGLDENGQTKPQQQPGPGEATPMSREASIKQQGGAPGASSVQGPRPGENKAATAAATGPKPGDKSTPDQVAPGFQQSQLVVDPLANTTIDPQSLMAPMMHLFDPAAGGVISDMTLYQSTTPPEDTPESSASKDSGVSEPNSDIPETANLEIDMNWQNFDDSTLVNGMAAFGMDMELNSFEGMASFPSDDMLITEDMLVDLDKPFTGLDSSLYELNSF</sequence>
<feature type="compositionally biased region" description="Polar residues" evidence="1">
    <location>
        <begin position="1115"/>
        <end position="1136"/>
    </location>
</feature>
<feature type="region of interest" description="Disordered" evidence="1">
    <location>
        <begin position="197"/>
        <end position="226"/>
    </location>
</feature>
<feature type="compositionally biased region" description="Polar residues" evidence="1">
    <location>
        <begin position="1045"/>
        <end position="1063"/>
    </location>
</feature>
<feature type="region of interest" description="Disordered" evidence="1">
    <location>
        <begin position="359"/>
        <end position="503"/>
    </location>
</feature>
<protein>
    <recommendedName>
        <fullName evidence="4">Mediator complex subunit 15 KIX domain-containing protein</fullName>
    </recommendedName>
</protein>
<feature type="compositionally biased region" description="Low complexity" evidence="1">
    <location>
        <begin position="197"/>
        <end position="220"/>
    </location>
</feature>
<feature type="compositionally biased region" description="Low complexity" evidence="1">
    <location>
        <begin position="671"/>
        <end position="683"/>
    </location>
</feature>
<proteinExistence type="predicted"/>
<feature type="compositionally biased region" description="Pro residues" evidence="1">
    <location>
        <begin position="1066"/>
        <end position="1077"/>
    </location>
</feature>
<evidence type="ECO:0008006" key="4">
    <source>
        <dbReference type="Google" id="ProtNLM"/>
    </source>
</evidence>
<reference evidence="2" key="1">
    <citation type="submission" date="2023-06" db="EMBL/GenBank/DDBJ databases">
        <authorList>
            <person name="Noh H."/>
        </authorList>
    </citation>
    <scope>NUCLEOTIDE SEQUENCE</scope>
    <source>
        <strain evidence="2">DUCC20226</strain>
    </source>
</reference>
<feature type="compositionally biased region" description="Low complexity" evidence="1">
    <location>
        <begin position="1000"/>
        <end position="1026"/>
    </location>
</feature>
<feature type="compositionally biased region" description="Low complexity" evidence="1">
    <location>
        <begin position="398"/>
        <end position="431"/>
    </location>
</feature>
<comment type="caution">
    <text evidence="2">The sequence shown here is derived from an EMBL/GenBank/DDBJ whole genome shotgun (WGS) entry which is preliminary data.</text>
</comment>
<feature type="compositionally biased region" description="Polar residues" evidence="1">
    <location>
        <begin position="1314"/>
        <end position="1339"/>
    </location>
</feature>
<evidence type="ECO:0000313" key="3">
    <source>
        <dbReference type="Proteomes" id="UP001265746"/>
    </source>
</evidence>
<feature type="compositionally biased region" description="Low complexity" evidence="1">
    <location>
        <begin position="1207"/>
        <end position="1217"/>
    </location>
</feature>
<feature type="compositionally biased region" description="Polar residues" evidence="1">
    <location>
        <begin position="366"/>
        <end position="389"/>
    </location>
</feature>
<feature type="compositionally biased region" description="Pro residues" evidence="1">
    <location>
        <begin position="795"/>
        <end position="811"/>
    </location>
</feature>
<feature type="compositionally biased region" description="Polar residues" evidence="1">
    <location>
        <begin position="826"/>
        <end position="842"/>
    </location>
</feature>
<evidence type="ECO:0000313" key="2">
    <source>
        <dbReference type="EMBL" id="KAK2605286.1"/>
    </source>
</evidence>
<organism evidence="2 3">
    <name type="scientific">Phomopsis amygdali</name>
    <name type="common">Fusicoccum amygdali</name>
    <dbReference type="NCBI Taxonomy" id="1214568"/>
    <lineage>
        <taxon>Eukaryota</taxon>
        <taxon>Fungi</taxon>
        <taxon>Dikarya</taxon>
        <taxon>Ascomycota</taxon>
        <taxon>Pezizomycotina</taxon>
        <taxon>Sordariomycetes</taxon>
        <taxon>Sordariomycetidae</taxon>
        <taxon>Diaporthales</taxon>
        <taxon>Diaporthaceae</taxon>
        <taxon>Diaporthe</taxon>
    </lineage>
</organism>